<dbReference type="Gene3D" id="3.20.20.100">
    <property type="entry name" value="NADP-dependent oxidoreductase domain"/>
    <property type="match status" value="1"/>
</dbReference>
<organism evidence="3 4">
    <name type="scientific">Oceanobacillus oncorhynchi</name>
    <dbReference type="NCBI Taxonomy" id="545501"/>
    <lineage>
        <taxon>Bacteria</taxon>
        <taxon>Bacillati</taxon>
        <taxon>Bacillota</taxon>
        <taxon>Bacilli</taxon>
        <taxon>Bacillales</taxon>
        <taxon>Bacillaceae</taxon>
        <taxon>Oceanobacillus</taxon>
    </lineage>
</organism>
<dbReference type="RefSeq" id="WP_042533888.1">
    <property type="nucleotide sequence ID" value="NZ_CAXOIH010000002.1"/>
</dbReference>
<dbReference type="SUPFAM" id="SSF51430">
    <property type="entry name" value="NAD(P)-linked oxidoreductase"/>
    <property type="match status" value="1"/>
</dbReference>
<evidence type="ECO:0000259" key="2">
    <source>
        <dbReference type="Pfam" id="PF00248"/>
    </source>
</evidence>
<accession>A0A0A1MKC6</accession>
<evidence type="ECO:0000256" key="1">
    <source>
        <dbReference type="ARBA" id="ARBA00023002"/>
    </source>
</evidence>
<proteinExistence type="predicted"/>
<evidence type="ECO:0000313" key="4">
    <source>
        <dbReference type="Proteomes" id="UP000040453"/>
    </source>
</evidence>
<dbReference type="EMBL" id="CDGG01000001">
    <property type="protein sequence ID" value="CEI83558.1"/>
    <property type="molecule type" value="Genomic_DNA"/>
</dbReference>
<keyword evidence="1" id="KW-0560">Oxidoreductase</keyword>
<dbReference type="AlphaFoldDB" id="A0A0A1MKC6"/>
<reference evidence="3 4" key="1">
    <citation type="submission" date="2014-11" db="EMBL/GenBank/DDBJ databases">
        <authorList>
            <person name="Urmite Genomes Urmite Genomes"/>
        </authorList>
    </citation>
    <scope>NUCLEOTIDE SEQUENCE [LARGE SCALE GENOMIC DNA]</scope>
    <source>
        <strain evidence="3 4">Oc5</strain>
    </source>
</reference>
<dbReference type="GO" id="GO:0016491">
    <property type="term" value="F:oxidoreductase activity"/>
    <property type="evidence" value="ECO:0007669"/>
    <property type="project" value="UniProtKB-KW"/>
</dbReference>
<dbReference type="InterPro" id="IPR050791">
    <property type="entry name" value="Aldo-Keto_reductase"/>
</dbReference>
<gene>
    <name evidence="3" type="primary">yhdN_5</name>
    <name evidence="3" type="ORF">BN997_03475</name>
</gene>
<dbReference type="PANTHER" id="PTHR43625">
    <property type="entry name" value="AFLATOXIN B1 ALDEHYDE REDUCTASE"/>
    <property type="match status" value="1"/>
</dbReference>
<dbReference type="Proteomes" id="UP000040453">
    <property type="component" value="Unassembled WGS sequence"/>
</dbReference>
<dbReference type="STRING" id="545501.BN997_03475"/>
<dbReference type="PANTHER" id="PTHR43625:SF40">
    <property type="entry name" value="ALDO-KETO REDUCTASE YAKC [NADP(+)]"/>
    <property type="match status" value="1"/>
</dbReference>
<dbReference type="InterPro" id="IPR023210">
    <property type="entry name" value="NADP_OxRdtase_dom"/>
</dbReference>
<dbReference type="GO" id="GO:0005737">
    <property type="term" value="C:cytoplasm"/>
    <property type="evidence" value="ECO:0007669"/>
    <property type="project" value="TreeGrafter"/>
</dbReference>
<dbReference type="InterPro" id="IPR036812">
    <property type="entry name" value="NAD(P)_OxRdtase_dom_sf"/>
</dbReference>
<feature type="domain" description="NADP-dependent oxidoreductase" evidence="2">
    <location>
        <begin position="13"/>
        <end position="92"/>
    </location>
</feature>
<protein>
    <submittedName>
        <fullName evidence="3">General stress protein 69</fullName>
    </submittedName>
</protein>
<sequence length="110" mass="12032">MKTRKIGNLEVSPIGMGCMGFSHGYGSVPDESYAIGAIRKAYGLGCTFFDTAEVYGKEMFYPGHNEQLLGKAVEPFRDKVILATKFHLGAEEAEGAADLYNPIRRHLDAS</sequence>
<evidence type="ECO:0000313" key="3">
    <source>
        <dbReference type="EMBL" id="CEI83558.1"/>
    </source>
</evidence>
<name>A0A0A1MKC6_9BACI</name>
<dbReference type="Pfam" id="PF00248">
    <property type="entry name" value="Aldo_ket_red"/>
    <property type="match status" value="1"/>
</dbReference>
<keyword evidence="4" id="KW-1185">Reference proteome</keyword>